<feature type="domain" description="Heterokaryon incompatibility" evidence="1">
    <location>
        <begin position="232"/>
        <end position="377"/>
    </location>
</feature>
<name>A0AA39R682_9LECA</name>
<dbReference type="Pfam" id="PF06985">
    <property type="entry name" value="HET"/>
    <property type="match status" value="1"/>
</dbReference>
<proteinExistence type="predicted"/>
<evidence type="ECO:0000313" key="3">
    <source>
        <dbReference type="Proteomes" id="UP001166286"/>
    </source>
</evidence>
<reference evidence="2" key="1">
    <citation type="submission" date="2023-03" db="EMBL/GenBank/DDBJ databases">
        <title>Complete genome of Cladonia borealis.</title>
        <authorList>
            <person name="Park H."/>
        </authorList>
    </citation>
    <scope>NUCLEOTIDE SEQUENCE</scope>
    <source>
        <strain evidence="2">ANT050790</strain>
    </source>
</reference>
<organism evidence="2 3">
    <name type="scientific">Cladonia borealis</name>
    <dbReference type="NCBI Taxonomy" id="184061"/>
    <lineage>
        <taxon>Eukaryota</taxon>
        <taxon>Fungi</taxon>
        <taxon>Dikarya</taxon>
        <taxon>Ascomycota</taxon>
        <taxon>Pezizomycotina</taxon>
        <taxon>Lecanoromycetes</taxon>
        <taxon>OSLEUM clade</taxon>
        <taxon>Lecanoromycetidae</taxon>
        <taxon>Lecanorales</taxon>
        <taxon>Lecanorineae</taxon>
        <taxon>Cladoniaceae</taxon>
        <taxon>Cladonia</taxon>
    </lineage>
</organism>
<dbReference type="EMBL" id="JAFEKC020000005">
    <property type="protein sequence ID" value="KAK0514550.1"/>
    <property type="molecule type" value="Genomic_DNA"/>
</dbReference>
<evidence type="ECO:0000313" key="2">
    <source>
        <dbReference type="EMBL" id="KAK0514550.1"/>
    </source>
</evidence>
<dbReference type="AlphaFoldDB" id="A0AA39R682"/>
<comment type="caution">
    <text evidence="2">The sequence shown here is derived from an EMBL/GenBank/DDBJ whole genome shotgun (WGS) entry which is preliminary data.</text>
</comment>
<sequence>MLCTFCQGIRVSDLVAFETKDEDEIETCRLMNTGSAYQHHPNFNSLLRSAEHGCNLCLLISQVLEEKQSWHTESNIYGSIHGEAEAELVLKLRSACSGQIYIYQVDASERQEDAGILEIAVVPTFKSESALSSTSSASPDAFFWRALEIWPETEECIGGLKGYAHRRQITADPLSDRAIEVFSSWFSTCQKSHTACNTNIMHVMPTRVIDVGPGDGSVQPRLHESRGRGGQWATLSHCWGLSTTTRLTSATLDEKLEGIPMESLSRNFRNAIIVSRILGIRYIWIDSLCIIQDSAEDWLRESAKMGDIYKYSLITIAATNAEDSAAGFLRERTSEVHCHLGVEHNREIPVYIRPRIEWYCFADIVGPLTQRAWVLQERLLAARTLHFGGQQMMWQCKTKTLAEGFRDTDPVPEGQIPGMDNDFPGPDTTDSRHDSPKAIQGEALPISKAIYHEVDDIYEKWYRVVGEYAILKITKHTDKLPAIAGVARQVQIRTDDIYLAGLWKSNISRGLHWWYGGQLSVPVRPSVQQAPSWSWAALSLAIDSPNSADSYLCATKYPQATPYEHEVSLVDFDPCLTEHGCLGSPSGSITLRGLWKAASIAENNDGCPSRFILSFPIPLLLDGHSSISAAGRLDIVQDEIEQADIGCLQIGRSRFFGGPSYSTEDFVSALLLRRVCPKDQGFCQFVRIGLAVLLNQFDTVDGWEKRDIEII</sequence>
<accession>A0AA39R682</accession>
<keyword evidence="3" id="KW-1185">Reference proteome</keyword>
<dbReference type="PANTHER" id="PTHR33112">
    <property type="entry name" value="DOMAIN PROTEIN, PUTATIVE-RELATED"/>
    <property type="match status" value="1"/>
</dbReference>
<gene>
    <name evidence="2" type="ORF">JMJ35_003167</name>
</gene>
<dbReference type="InterPro" id="IPR010730">
    <property type="entry name" value="HET"/>
</dbReference>
<dbReference type="Proteomes" id="UP001166286">
    <property type="component" value="Unassembled WGS sequence"/>
</dbReference>
<evidence type="ECO:0000259" key="1">
    <source>
        <dbReference type="Pfam" id="PF06985"/>
    </source>
</evidence>
<dbReference type="PANTHER" id="PTHR33112:SF10">
    <property type="entry name" value="TOL"/>
    <property type="match status" value="1"/>
</dbReference>
<protein>
    <recommendedName>
        <fullName evidence="1">Heterokaryon incompatibility domain-containing protein</fullName>
    </recommendedName>
</protein>